<keyword evidence="2" id="KW-1185">Reference proteome</keyword>
<proteinExistence type="predicted"/>
<name>A0A2L0WU76_9ABAC</name>
<dbReference type="InterPro" id="IPR007355">
    <property type="entry name" value="DUF424"/>
</dbReference>
<evidence type="ECO:0000313" key="2">
    <source>
        <dbReference type="Proteomes" id="UP000297028"/>
    </source>
</evidence>
<dbReference type="Pfam" id="PF04242">
    <property type="entry name" value="DUF424"/>
    <property type="match status" value="1"/>
</dbReference>
<gene>
    <name evidence="1" type="ORF">Oxoc_ORF108</name>
</gene>
<sequence>MENETDSASTFNNAFAYTTDDLLKNVTFSFTKCAPFKLYHYVSLKKLSNGIIDKYIDESVFVELQKLNFKIDRLINYITNIFDYEFVVLNHDLSVVHVLNAATKEKIGQFNVSLNNNDINVIIITVTPF</sequence>
<dbReference type="Proteomes" id="UP000297028">
    <property type="component" value="Segment"/>
</dbReference>
<reference evidence="1 2" key="1">
    <citation type="journal article" date="2018" name="PLoS ONE">
        <title>Genome analysis of a novel Group I alphabaculovirus obtained from Oxyplax ochracea.</title>
        <authorList>
            <person name="Wang J."/>
            <person name="Hou D."/>
            <person name="Wang Q."/>
            <person name="Kuang W."/>
            <person name="Zhang L."/>
            <person name="Li J."/>
            <person name="Shen S."/>
            <person name="Deng F."/>
            <person name="Wang H."/>
            <person name="Hu Z."/>
            <person name="Wang M."/>
        </authorList>
    </citation>
    <scope>NUCLEOTIDE SEQUENCE [LARGE SCALE GENOMIC DNA]</scope>
    <source>
        <strain evidence="1">435</strain>
    </source>
</reference>
<organism evidence="1 2">
    <name type="scientific">Oxyplax ochracea nucleopolyhedrovirus</name>
    <dbReference type="NCBI Taxonomy" id="2083176"/>
    <lineage>
        <taxon>Viruses</taxon>
        <taxon>Viruses incertae sedis</taxon>
        <taxon>Naldaviricetes</taxon>
        <taxon>Lefavirales</taxon>
        <taxon>Baculoviridae</taxon>
        <taxon>Alphabaculovirus</taxon>
        <taxon>Alphabaculovirus oxochraceae</taxon>
    </lineage>
</organism>
<accession>A0A2L0WU76</accession>
<protein>
    <submittedName>
        <fullName evidence="1">Ac26</fullName>
    </submittedName>
</protein>
<evidence type="ECO:0000313" key="1">
    <source>
        <dbReference type="EMBL" id="AVA31207.1"/>
    </source>
</evidence>
<dbReference type="EMBL" id="MF143631">
    <property type="protein sequence ID" value="AVA31207.1"/>
    <property type="molecule type" value="Genomic_DNA"/>
</dbReference>